<gene>
    <name evidence="1" type="ORF">APZ42_021584</name>
</gene>
<dbReference type="AlphaFoldDB" id="A0A162CA39"/>
<protein>
    <submittedName>
        <fullName evidence="1">Uncharacterized protein</fullName>
    </submittedName>
</protein>
<keyword evidence="2" id="KW-1185">Reference proteome</keyword>
<sequence length="53" mass="5951">MHGLLLRLLQGRRVPHDPVATLDGCGSHERKRLIGYHHLETLPSPMGEAHLFS</sequence>
<proteinExistence type="predicted"/>
<organism evidence="1 2">
    <name type="scientific">Daphnia magna</name>
    <dbReference type="NCBI Taxonomy" id="35525"/>
    <lineage>
        <taxon>Eukaryota</taxon>
        <taxon>Metazoa</taxon>
        <taxon>Ecdysozoa</taxon>
        <taxon>Arthropoda</taxon>
        <taxon>Crustacea</taxon>
        <taxon>Branchiopoda</taxon>
        <taxon>Diplostraca</taxon>
        <taxon>Cladocera</taxon>
        <taxon>Anomopoda</taxon>
        <taxon>Daphniidae</taxon>
        <taxon>Daphnia</taxon>
    </lineage>
</organism>
<evidence type="ECO:0000313" key="1">
    <source>
        <dbReference type="EMBL" id="KZS13322.1"/>
    </source>
</evidence>
<dbReference type="Proteomes" id="UP000076858">
    <property type="component" value="Unassembled WGS sequence"/>
</dbReference>
<accession>A0A162CA39</accession>
<reference evidence="1 2" key="1">
    <citation type="submission" date="2016-03" db="EMBL/GenBank/DDBJ databases">
        <title>EvidentialGene: Evidence-directed Construction of Genes on Genomes.</title>
        <authorList>
            <person name="Gilbert D.G."/>
            <person name="Choi J.-H."/>
            <person name="Mockaitis K."/>
            <person name="Colbourne J."/>
            <person name="Pfrender M."/>
        </authorList>
    </citation>
    <scope>NUCLEOTIDE SEQUENCE [LARGE SCALE GENOMIC DNA]</scope>
    <source>
        <strain evidence="1 2">Xinb3</strain>
        <tissue evidence="1">Complete organism</tissue>
    </source>
</reference>
<comment type="caution">
    <text evidence="1">The sequence shown here is derived from an EMBL/GenBank/DDBJ whole genome shotgun (WGS) entry which is preliminary data.</text>
</comment>
<evidence type="ECO:0000313" key="2">
    <source>
        <dbReference type="Proteomes" id="UP000076858"/>
    </source>
</evidence>
<name>A0A162CA39_9CRUS</name>
<dbReference type="EMBL" id="LRGB01001227">
    <property type="protein sequence ID" value="KZS13322.1"/>
    <property type="molecule type" value="Genomic_DNA"/>
</dbReference>